<dbReference type="EMBL" id="CM002922">
    <property type="protein sequence ID" value="KGN64795.1"/>
    <property type="molecule type" value="Genomic_DNA"/>
</dbReference>
<keyword evidence="2" id="KW-1185">Reference proteome</keyword>
<organism evidence="1 2">
    <name type="scientific">Cucumis sativus</name>
    <name type="common">Cucumber</name>
    <dbReference type="NCBI Taxonomy" id="3659"/>
    <lineage>
        <taxon>Eukaryota</taxon>
        <taxon>Viridiplantae</taxon>
        <taxon>Streptophyta</taxon>
        <taxon>Embryophyta</taxon>
        <taxon>Tracheophyta</taxon>
        <taxon>Spermatophyta</taxon>
        <taxon>Magnoliopsida</taxon>
        <taxon>eudicotyledons</taxon>
        <taxon>Gunneridae</taxon>
        <taxon>Pentapetalae</taxon>
        <taxon>rosids</taxon>
        <taxon>fabids</taxon>
        <taxon>Cucurbitales</taxon>
        <taxon>Cucurbitaceae</taxon>
        <taxon>Benincaseae</taxon>
        <taxon>Cucumis</taxon>
    </lineage>
</organism>
<dbReference type="eggNOG" id="ENOG502QSKP">
    <property type="taxonomic scope" value="Eukaryota"/>
</dbReference>
<reference evidence="1 2" key="3">
    <citation type="journal article" date="2010" name="BMC Genomics">
        <title>Transcriptome sequencing and comparative analysis of cucumber flowers with different sex types.</title>
        <authorList>
            <person name="Guo S."/>
            <person name="Zheng Y."/>
            <person name="Joung J.G."/>
            <person name="Liu S."/>
            <person name="Zhang Z."/>
            <person name="Crasta O.R."/>
            <person name="Sobral B.W."/>
            <person name="Xu Y."/>
            <person name="Huang S."/>
            <person name="Fei Z."/>
        </authorList>
    </citation>
    <scope>NUCLEOTIDE SEQUENCE [LARGE SCALE GENOMIC DNA]</scope>
    <source>
        <strain evidence="2">cv. 9930</strain>
    </source>
</reference>
<dbReference type="STRING" id="3659.A0A0A0LS98"/>
<dbReference type="KEGG" id="csv:101214890"/>
<dbReference type="OrthoDB" id="1867012at2759"/>
<dbReference type="Proteomes" id="UP000029981">
    <property type="component" value="Chromosome 1"/>
</dbReference>
<reference evidence="1 2" key="2">
    <citation type="journal article" date="2009" name="PLoS ONE">
        <title>An integrated genetic and cytogenetic map of the cucumber genome.</title>
        <authorList>
            <person name="Ren Y."/>
            <person name="Zhang Z."/>
            <person name="Liu J."/>
            <person name="Staub J.E."/>
            <person name="Han Y."/>
            <person name="Cheng Z."/>
            <person name="Li X."/>
            <person name="Lu J."/>
            <person name="Miao H."/>
            <person name="Kang H."/>
            <person name="Xie B."/>
            <person name="Gu X."/>
            <person name="Wang X."/>
            <person name="Du Y."/>
            <person name="Jin W."/>
            <person name="Huang S."/>
        </authorList>
    </citation>
    <scope>NUCLEOTIDE SEQUENCE [LARGE SCALE GENOMIC DNA]</scope>
    <source>
        <strain evidence="2">cv. 9930</strain>
    </source>
</reference>
<accession>A0A0A0LS98</accession>
<dbReference type="PANTHER" id="PTHR36763:SF1">
    <property type="entry name" value="EXPRESSED PROTEIN"/>
    <property type="match status" value="1"/>
</dbReference>
<dbReference type="OMA" id="AMEEMAC"/>
<reference evidence="1 2" key="1">
    <citation type="journal article" date="2009" name="Nat. Genet.">
        <title>The genome of the cucumber, Cucumis sativus L.</title>
        <authorList>
            <person name="Huang S."/>
            <person name="Li R."/>
            <person name="Zhang Z."/>
            <person name="Li L."/>
            <person name="Gu X."/>
            <person name="Fan W."/>
            <person name="Lucas W.J."/>
            <person name="Wang X."/>
            <person name="Xie B."/>
            <person name="Ni P."/>
            <person name="Ren Y."/>
            <person name="Zhu H."/>
            <person name="Li J."/>
            <person name="Lin K."/>
            <person name="Jin W."/>
            <person name="Fei Z."/>
            <person name="Li G."/>
            <person name="Staub J."/>
            <person name="Kilian A."/>
            <person name="van der Vossen E.A."/>
            <person name="Wu Y."/>
            <person name="Guo J."/>
            <person name="He J."/>
            <person name="Jia Z."/>
            <person name="Ren Y."/>
            <person name="Tian G."/>
            <person name="Lu Y."/>
            <person name="Ruan J."/>
            <person name="Qian W."/>
            <person name="Wang M."/>
            <person name="Huang Q."/>
            <person name="Li B."/>
            <person name="Xuan Z."/>
            <person name="Cao J."/>
            <person name="Asan"/>
            <person name="Wu Z."/>
            <person name="Zhang J."/>
            <person name="Cai Q."/>
            <person name="Bai Y."/>
            <person name="Zhao B."/>
            <person name="Han Y."/>
            <person name="Li Y."/>
            <person name="Li X."/>
            <person name="Wang S."/>
            <person name="Shi Q."/>
            <person name="Liu S."/>
            <person name="Cho W.K."/>
            <person name="Kim J.Y."/>
            <person name="Xu Y."/>
            <person name="Heller-Uszynska K."/>
            <person name="Miao H."/>
            <person name="Cheng Z."/>
            <person name="Zhang S."/>
            <person name="Wu J."/>
            <person name="Yang Y."/>
            <person name="Kang H."/>
            <person name="Li M."/>
            <person name="Liang H."/>
            <person name="Ren X."/>
            <person name="Shi Z."/>
            <person name="Wen M."/>
            <person name="Jian M."/>
            <person name="Yang H."/>
            <person name="Zhang G."/>
            <person name="Yang Z."/>
            <person name="Chen R."/>
            <person name="Liu S."/>
            <person name="Li J."/>
            <person name="Ma L."/>
            <person name="Liu H."/>
            <person name="Zhou Y."/>
            <person name="Zhao J."/>
            <person name="Fang X."/>
            <person name="Li G."/>
            <person name="Fang L."/>
            <person name="Li Y."/>
            <person name="Liu D."/>
            <person name="Zheng H."/>
            <person name="Zhang Y."/>
            <person name="Qin N."/>
            <person name="Li Z."/>
            <person name="Yang G."/>
            <person name="Yang S."/>
            <person name="Bolund L."/>
            <person name="Kristiansen K."/>
            <person name="Zheng H."/>
            <person name="Li S."/>
            <person name="Zhang X."/>
            <person name="Yang H."/>
            <person name="Wang J."/>
            <person name="Sun R."/>
            <person name="Zhang B."/>
            <person name="Jiang S."/>
            <person name="Wang J."/>
            <person name="Du Y."/>
            <person name="Li S."/>
        </authorList>
    </citation>
    <scope>NUCLEOTIDE SEQUENCE [LARGE SCALE GENOMIC DNA]</scope>
    <source>
        <strain evidence="2">cv. 9930</strain>
    </source>
</reference>
<evidence type="ECO:0008006" key="3">
    <source>
        <dbReference type="Google" id="ProtNLM"/>
    </source>
</evidence>
<reference evidence="1 2" key="4">
    <citation type="journal article" date="2011" name="BMC Genomics">
        <title>RNA-Seq improves annotation of protein-coding genes in the cucumber genome.</title>
        <authorList>
            <person name="Li Z."/>
            <person name="Zhang Z."/>
            <person name="Yan P."/>
            <person name="Huang S."/>
            <person name="Fei Z."/>
            <person name="Lin K."/>
        </authorList>
    </citation>
    <scope>NUCLEOTIDE SEQUENCE [LARGE SCALE GENOMIC DNA]</scope>
    <source>
        <strain evidence="2">cv. 9930</strain>
    </source>
</reference>
<dbReference type="Gramene" id="KGN64795">
    <property type="protein sequence ID" value="KGN64795"/>
    <property type="gene ID" value="Csa_1G097730"/>
</dbReference>
<evidence type="ECO:0000313" key="1">
    <source>
        <dbReference type="EMBL" id="KGN64795.1"/>
    </source>
</evidence>
<protein>
    <recommendedName>
        <fullName evidence="3">Plant/MOJ10-14 protein</fullName>
    </recommendedName>
</protein>
<gene>
    <name evidence="1" type="ORF">Csa_1G097730</name>
</gene>
<dbReference type="AlphaFoldDB" id="A0A0A0LS98"/>
<proteinExistence type="predicted"/>
<evidence type="ECO:0000313" key="2">
    <source>
        <dbReference type="Proteomes" id="UP000029981"/>
    </source>
</evidence>
<name>A0A0A0LS98_CUCSA</name>
<dbReference type="PANTHER" id="PTHR36763">
    <property type="entry name" value="EXPRESSED PROTEIN"/>
    <property type="match status" value="1"/>
</dbReference>
<sequence length="188" mass="21362">MAMAISSGIPQTLPFSSMLSRDQLFHLFNRFSQLTSLSDVKKRIADAVRDDNQEAVAVTTAIQEEIFSEMGVDAGFGISCLGKVSSYYENDHELMVHFYKFVAMEEMACDEAELEPDDFAEKMNNQQKLHDKQLEMLQHMRKLHSYDQSAILEKLHQQLESVEFDSSASILSSEEIQEIVQRTSPTSV</sequence>